<keyword evidence="1 6" id="KW-0560">Oxidoreductase</keyword>
<dbReference type="Pfam" id="PF00346">
    <property type="entry name" value="Complex1_49kDa"/>
    <property type="match status" value="2"/>
</dbReference>
<evidence type="ECO:0000256" key="2">
    <source>
        <dbReference type="ARBA" id="ARBA00023027"/>
    </source>
</evidence>
<dbReference type="Gene3D" id="1.10.645.10">
    <property type="entry name" value="Cytochrome-c3 Hydrogenase, chain B"/>
    <property type="match status" value="1"/>
</dbReference>
<proteinExistence type="predicted"/>
<gene>
    <name evidence="6" type="ORF">P3F81_00590</name>
</gene>
<dbReference type="SUPFAM" id="SSF56762">
    <property type="entry name" value="HydB/Nqo4-like"/>
    <property type="match status" value="1"/>
</dbReference>
<evidence type="ECO:0000313" key="7">
    <source>
        <dbReference type="Proteomes" id="UP001243623"/>
    </source>
</evidence>
<dbReference type="RefSeq" id="WP_147667355.1">
    <property type="nucleotide sequence ID" value="NZ_CP120678.1"/>
</dbReference>
<feature type="domain" description="NADH-quinone oxidoreductase subunit D" evidence="5">
    <location>
        <begin position="297"/>
        <end position="455"/>
    </location>
</feature>
<evidence type="ECO:0000256" key="3">
    <source>
        <dbReference type="PIRSR" id="PIRSR601501-1"/>
    </source>
</evidence>
<feature type="binding site" evidence="3">
    <location>
        <position position="526"/>
    </location>
    <ligand>
        <name>Fe cation</name>
        <dbReference type="ChEBI" id="CHEBI:24875"/>
    </ligand>
</feature>
<dbReference type="InterPro" id="IPR001135">
    <property type="entry name" value="NADH_Q_OxRdtase_suD"/>
</dbReference>
<protein>
    <submittedName>
        <fullName evidence="6">NADH-quinone oxidoreductase subunit C</fullName>
        <ecNumber evidence="6">1.6.5.9</ecNumber>
    </submittedName>
</protein>
<dbReference type="InterPro" id="IPR001268">
    <property type="entry name" value="NADH_UbQ_OxRdtase_30kDa_su"/>
</dbReference>
<dbReference type="PANTHER" id="PTHR43485">
    <property type="entry name" value="HYDROGENASE-4 COMPONENT G"/>
    <property type="match status" value="1"/>
</dbReference>
<dbReference type="InterPro" id="IPR001501">
    <property type="entry name" value="Ni-dep_hyd_lsu"/>
</dbReference>
<dbReference type="EC" id="1.6.5.9" evidence="6"/>
<dbReference type="Gene3D" id="3.30.460.80">
    <property type="entry name" value="NADH:ubiquinone oxidoreductase, 30kDa subunit"/>
    <property type="match status" value="1"/>
</dbReference>
<feature type="binding site" evidence="3">
    <location>
        <position position="233"/>
    </location>
    <ligand>
        <name>Ni(2+)</name>
        <dbReference type="ChEBI" id="CHEBI:49786"/>
    </ligand>
</feature>
<dbReference type="SUPFAM" id="SSF143243">
    <property type="entry name" value="Nqo5-like"/>
    <property type="match status" value="1"/>
</dbReference>
<evidence type="ECO:0000259" key="5">
    <source>
        <dbReference type="Pfam" id="PF00346"/>
    </source>
</evidence>
<feature type="domain" description="NADH-quinone oxidoreductase subunit D" evidence="5">
    <location>
        <begin position="458"/>
        <end position="529"/>
    </location>
</feature>
<dbReference type="Pfam" id="PF00329">
    <property type="entry name" value="Complex1_30kDa"/>
    <property type="match status" value="1"/>
</dbReference>
<evidence type="ECO:0000259" key="4">
    <source>
        <dbReference type="Pfam" id="PF00329"/>
    </source>
</evidence>
<feature type="binding site" evidence="3">
    <location>
        <position position="214"/>
    </location>
    <ligand>
        <name>Mg(2+)</name>
        <dbReference type="ChEBI" id="CHEBI:18420"/>
    </ligand>
</feature>
<name>A0A9Y2AFS7_9FIRM</name>
<dbReference type="PANTHER" id="PTHR43485:SF1">
    <property type="entry name" value="FORMATE HYDROGENLYASE SUBUNIT 5-RELATED"/>
    <property type="match status" value="1"/>
</dbReference>
<feature type="binding site" evidence="3">
    <location>
        <position position="236"/>
    </location>
    <ligand>
        <name>Ni(2+)</name>
        <dbReference type="ChEBI" id="CHEBI:49786"/>
    </ligand>
</feature>
<dbReference type="GO" id="GO:0048038">
    <property type="term" value="F:quinone binding"/>
    <property type="evidence" value="ECO:0007669"/>
    <property type="project" value="InterPro"/>
</dbReference>
<dbReference type="Pfam" id="PF00374">
    <property type="entry name" value="NiFeSe_Hases"/>
    <property type="match status" value="1"/>
</dbReference>
<dbReference type="AlphaFoldDB" id="A0A9Y2AFS7"/>
<keyword evidence="3" id="KW-0460">Magnesium</keyword>
<evidence type="ECO:0000313" key="6">
    <source>
        <dbReference type="EMBL" id="WIW70855.1"/>
    </source>
</evidence>
<dbReference type="EMBL" id="CP120678">
    <property type="protein sequence ID" value="WIW70855.1"/>
    <property type="molecule type" value="Genomic_DNA"/>
</dbReference>
<feature type="binding site" evidence="3">
    <location>
        <position position="523"/>
    </location>
    <ligand>
        <name>Ni(2+)</name>
        <dbReference type="ChEBI" id="CHEBI:49786"/>
    </ligand>
</feature>
<dbReference type="KEGG" id="sgbi:P3F81_00590"/>
<accession>A0A9Y2AFS7</accession>
<dbReference type="GO" id="GO:0016151">
    <property type="term" value="F:nickel cation binding"/>
    <property type="evidence" value="ECO:0007669"/>
    <property type="project" value="InterPro"/>
</dbReference>
<comment type="cofactor">
    <cofactor evidence="3">
        <name>Ni(2+)</name>
        <dbReference type="ChEBI" id="CHEBI:49786"/>
    </cofactor>
</comment>
<dbReference type="InterPro" id="IPR029014">
    <property type="entry name" value="NiFe-Hase_large"/>
</dbReference>
<dbReference type="InterPro" id="IPR037232">
    <property type="entry name" value="NADH_quin_OxRdtase_su_C/D-like"/>
</dbReference>
<keyword evidence="3" id="KW-0479">Metal-binding</keyword>
<dbReference type="GO" id="GO:0050136">
    <property type="term" value="F:NADH dehydrogenase (quinone) (non-electrogenic) activity"/>
    <property type="evidence" value="ECO:0007669"/>
    <property type="project" value="UniProtKB-EC"/>
</dbReference>
<keyword evidence="2" id="KW-0520">NAD</keyword>
<dbReference type="Proteomes" id="UP001243623">
    <property type="component" value="Chromosome"/>
</dbReference>
<organism evidence="6 7">
    <name type="scientific">Selenobaculum gibii</name>
    <dbReference type="NCBI Taxonomy" id="3054208"/>
    <lineage>
        <taxon>Bacteria</taxon>
        <taxon>Bacillati</taxon>
        <taxon>Bacillota</taxon>
        <taxon>Negativicutes</taxon>
        <taxon>Selenomonadales</taxon>
        <taxon>Selenomonadaceae</taxon>
        <taxon>Selenobaculum</taxon>
    </lineage>
</organism>
<feature type="binding site" evidence="3">
    <location>
        <position position="236"/>
    </location>
    <ligand>
        <name>Fe cation</name>
        <dbReference type="ChEBI" id="CHEBI:24875"/>
    </ligand>
</feature>
<feature type="binding site" evidence="3">
    <location>
        <position position="490"/>
    </location>
    <ligand>
        <name>Mg(2+)</name>
        <dbReference type="ChEBI" id="CHEBI:18420"/>
    </ligand>
</feature>
<comment type="cofactor">
    <cofactor evidence="3">
        <name>Fe cation</name>
        <dbReference type="ChEBI" id="CHEBI:24875"/>
    </cofactor>
</comment>
<keyword evidence="3" id="KW-0533">Nickel</keyword>
<dbReference type="InterPro" id="IPR052197">
    <property type="entry name" value="ComplexI_49kDa-like"/>
</dbReference>
<evidence type="ECO:0000256" key="1">
    <source>
        <dbReference type="ARBA" id="ARBA00023002"/>
    </source>
</evidence>
<reference evidence="6" key="1">
    <citation type="submission" date="2023-03" db="EMBL/GenBank/DDBJ databases">
        <title>Selenobaculum gbiensis gen. nov. sp. nov., a new bacterium isolated from the gut microbiota of IBD patient.</title>
        <authorList>
            <person name="Yeo S."/>
            <person name="Park H."/>
            <person name="Huh C.S."/>
        </authorList>
    </citation>
    <scope>NUCLEOTIDE SEQUENCE</scope>
    <source>
        <strain evidence="6">ICN-92133</strain>
    </source>
</reference>
<dbReference type="GO" id="GO:0008137">
    <property type="term" value="F:NADH dehydrogenase (ubiquinone) activity"/>
    <property type="evidence" value="ECO:0007669"/>
    <property type="project" value="InterPro"/>
</dbReference>
<sequence>MLADYKRRFVKKLMQQLQSQLISTQENELDTILNIKKQDLVEVCRFIYEEKNARLFTMVGNDERGINGVFALYYVFAIDEIKHFITIKIFIDESDPTFPSMASHMPALNWYEREVNDLLGLRALGHPDRSPLILHGDWPEDFYPLRKDYKYDLMVPRTQDRNTFVEYTSEDITEIPVGPIHAGIIEPGHFRFGAVGDTILHLDARLFYTHRGIEKTLEGKTIDQAMFLVERICCVCNVSHCVAFAQAIEKAAKVKIPKRAAYLRTLFLELERLYNHVGDVGNICAGYGFAVGNSQGARMREQLLQLNERLSGHRYLRGTIALGGMKQDITADEIAMITKELMELKEDFHELVNILLSHEIAVNRMEKTGCLNLKQVTDLEVVGVAARASGRDIDCRRDLPYAAYSKVQFDVPVKTKGDVLRRIKIRIREVDASLSIIHQVLTDLPTGDICTGIPTIKPYTTTFGWTESSRGENCHWIMLGSENEIYRYRIRSASYSNWPAVALSVQNNIIPDFPLINKSFELCYSCCDR</sequence>
<keyword evidence="7" id="KW-1185">Reference proteome</keyword>
<keyword evidence="3" id="KW-0408">Iron</keyword>
<dbReference type="GO" id="GO:0051287">
    <property type="term" value="F:NAD binding"/>
    <property type="evidence" value="ECO:0007669"/>
    <property type="project" value="InterPro"/>
</dbReference>
<feature type="domain" description="NADH:ubiquinone oxidoreductase 30kDa subunit" evidence="4">
    <location>
        <begin position="34"/>
        <end position="151"/>
    </location>
</feature>